<dbReference type="PROSITE" id="PS50943">
    <property type="entry name" value="HTH_CROC1"/>
    <property type="match status" value="1"/>
</dbReference>
<feature type="domain" description="HTH lacI-type" evidence="4">
    <location>
        <begin position="4"/>
        <end position="59"/>
    </location>
</feature>
<dbReference type="Proteomes" id="UP000234662">
    <property type="component" value="Unassembled WGS sequence"/>
</dbReference>
<dbReference type="InterPro" id="IPR028082">
    <property type="entry name" value="Peripla_BP_I"/>
</dbReference>
<gene>
    <name evidence="6" type="ORF">CYJ73_18370</name>
</gene>
<comment type="caution">
    <text evidence="6">The sequence shown here is derived from an EMBL/GenBank/DDBJ whole genome shotgun (WGS) entry which is preliminary data.</text>
</comment>
<dbReference type="Gene3D" id="1.10.260.40">
    <property type="entry name" value="lambda repressor-like DNA-binding domains"/>
    <property type="match status" value="1"/>
</dbReference>
<evidence type="ECO:0000313" key="6">
    <source>
        <dbReference type="EMBL" id="PKZ64102.1"/>
    </source>
</evidence>
<dbReference type="InterPro" id="IPR001761">
    <property type="entry name" value="Peripla_BP/Lac1_sug-bd_dom"/>
</dbReference>
<dbReference type="InterPro" id="IPR001387">
    <property type="entry name" value="Cro/C1-type_HTH"/>
</dbReference>
<dbReference type="GO" id="GO:0000976">
    <property type="term" value="F:transcription cis-regulatory region binding"/>
    <property type="evidence" value="ECO:0007669"/>
    <property type="project" value="TreeGrafter"/>
</dbReference>
<reference evidence="6 7" key="1">
    <citation type="submission" date="2017-12" db="EMBL/GenBank/DDBJ databases">
        <title>Phylogenetic diversity of female urinary microbiome.</title>
        <authorList>
            <person name="Thomas-White K."/>
            <person name="Wolfe A.J."/>
        </authorList>
    </citation>
    <scope>NUCLEOTIDE SEQUENCE [LARGE SCALE GENOMIC DNA]</scope>
    <source>
        <strain evidence="6 7">UMB0777</strain>
    </source>
</reference>
<feature type="domain" description="HTH cro/C1-type" evidence="5">
    <location>
        <begin position="4"/>
        <end position="39"/>
    </location>
</feature>
<accession>A0A2I1R4P4</accession>
<dbReference type="Pfam" id="PF00356">
    <property type="entry name" value="LacI"/>
    <property type="match status" value="1"/>
</dbReference>
<organism evidence="6 7">
    <name type="scientific">Gordonia terrae</name>
    <dbReference type="NCBI Taxonomy" id="2055"/>
    <lineage>
        <taxon>Bacteria</taxon>
        <taxon>Bacillati</taxon>
        <taxon>Actinomycetota</taxon>
        <taxon>Actinomycetes</taxon>
        <taxon>Mycobacteriales</taxon>
        <taxon>Gordoniaceae</taxon>
        <taxon>Gordonia</taxon>
    </lineage>
</organism>
<protein>
    <submittedName>
        <fullName evidence="6">LacI family transcriptional regulator</fullName>
    </submittedName>
</protein>
<dbReference type="GO" id="GO:0003700">
    <property type="term" value="F:DNA-binding transcription factor activity"/>
    <property type="evidence" value="ECO:0007669"/>
    <property type="project" value="TreeGrafter"/>
</dbReference>
<dbReference type="AlphaFoldDB" id="A0A2I1R4P4"/>
<dbReference type="SUPFAM" id="SSF53822">
    <property type="entry name" value="Periplasmic binding protein-like I"/>
    <property type="match status" value="1"/>
</dbReference>
<dbReference type="Gene3D" id="3.40.50.2300">
    <property type="match status" value="2"/>
</dbReference>
<dbReference type="InterPro" id="IPR000843">
    <property type="entry name" value="HTH_LacI"/>
</dbReference>
<dbReference type="EMBL" id="PKJC01000016">
    <property type="protein sequence ID" value="PKZ64102.1"/>
    <property type="molecule type" value="Genomic_DNA"/>
</dbReference>
<keyword evidence="2" id="KW-0238">DNA-binding</keyword>
<evidence type="ECO:0000313" key="7">
    <source>
        <dbReference type="Proteomes" id="UP000234662"/>
    </source>
</evidence>
<keyword evidence="1" id="KW-0805">Transcription regulation</keyword>
<dbReference type="SMART" id="SM00354">
    <property type="entry name" value="HTH_LACI"/>
    <property type="match status" value="1"/>
</dbReference>
<dbReference type="InterPro" id="IPR010982">
    <property type="entry name" value="Lambda_DNA-bd_dom_sf"/>
</dbReference>
<evidence type="ECO:0000256" key="1">
    <source>
        <dbReference type="ARBA" id="ARBA00023015"/>
    </source>
</evidence>
<dbReference type="RefSeq" id="WP_101821285.1">
    <property type="nucleotide sequence ID" value="NZ_PKJC01000016.1"/>
</dbReference>
<evidence type="ECO:0000259" key="4">
    <source>
        <dbReference type="PROSITE" id="PS50932"/>
    </source>
</evidence>
<dbReference type="PANTHER" id="PTHR30146:SF109">
    <property type="entry name" value="HTH-TYPE TRANSCRIPTIONAL REGULATOR GALS"/>
    <property type="match status" value="1"/>
</dbReference>
<dbReference type="PROSITE" id="PS50932">
    <property type="entry name" value="HTH_LACI_2"/>
    <property type="match status" value="1"/>
</dbReference>
<sequence length="334" mass="35291">MPQLTMKQLADLAGLDVSTVSRALRGDRKRVAASTIERVQTLAAETGFVVDPNASNLRSGRTHILGVVVTRLTDPVMGMVVTAIDEAARNLGYLTTVVATHDDPDTRTAAVDTLLSRRADGLILCDSLLGSEIPAQLPGHGIPFVFAMRGCDGEPSFTADDLYGGRLVAEHFINAGHRDLAVVAGPEIARTAVERLIGFNAAVSEHPTATVRVAPSRGYEFVDGYKAVAALLSDGAPPPTALFCTNDYAATGAARAASIAGLRVGSDIAIAGYNDLPQSEYLQTPLTSVRTDIARMGNEAALQLIGMIREQESPTSLVIKPQLVVRQSSNFTVN</sequence>
<dbReference type="PANTHER" id="PTHR30146">
    <property type="entry name" value="LACI-RELATED TRANSCRIPTIONAL REPRESSOR"/>
    <property type="match status" value="1"/>
</dbReference>
<proteinExistence type="predicted"/>
<evidence type="ECO:0000256" key="3">
    <source>
        <dbReference type="ARBA" id="ARBA00023163"/>
    </source>
</evidence>
<name>A0A2I1R4P4_9ACTN</name>
<dbReference type="CDD" id="cd01392">
    <property type="entry name" value="HTH_LacI"/>
    <property type="match status" value="1"/>
</dbReference>
<evidence type="ECO:0000256" key="2">
    <source>
        <dbReference type="ARBA" id="ARBA00023125"/>
    </source>
</evidence>
<dbReference type="Pfam" id="PF00532">
    <property type="entry name" value="Peripla_BP_1"/>
    <property type="match status" value="1"/>
</dbReference>
<dbReference type="SUPFAM" id="SSF47413">
    <property type="entry name" value="lambda repressor-like DNA-binding domains"/>
    <property type="match status" value="1"/>
</dbReference>
<keyword evidence="3" id="KW-0804">Transcription</keyword>
<evidence type="ECO:0000259" key="5">
    <source>
        <dbReference type="PROSITE" id="PS50943"/>
    </source>
</evidence>